<evidence type="ECO:0000313" key="3">
    <source>
        <dbReference type="Proteomes" id="UP000066284"/>
    </source>
</evidence>
<dbReference type="OrthoDB" id="9769367at2"/>
<dbReference type="AlphaFoldDB" id="A0A0S4KRG9"/>
<dbReference type="KEGG" id="nio:NITINOP_2085"/>
<dbReference type="STRING" id="1715989.NITINOP_2085"/>
<accession>A0A0S4KRG9</accession>
<dbReference type="SUPFAM" id="SSF51735">
    <property type="entry name" value="NAD(P)-binding Rossmann-fold domains"/>
    <property type="match status" value="1"/>
</dbReference>
<dbReference type="PANTHER" id="PTHR43796:SF2">
    <property type="entry name" value="CARBOXYNORSPERMIDINE SYNTHASE"/>
    <property type="match status" value="1"/>
</dbReference>
<organism evidence="2 3">
    <name type="scientific">Candidatus Nitrospira inopinata</name>
    <dbReference type="NCBI Taxonomy" id="1715989"/>
    <lineage>
        <taxon>Bacteria</taxon>
        <taxon>Pseudomonadati</taxon>
        <taxon>Nitrospirota</taxon>
        <taxon>Nitrospiria</taxon>
        <taxon>Nitrospirales</taxon>
        <taxon>Nitrospiraceae</taxon>
        <taxon>Nitrospira</taxon>
    </lineage>
</organism>
<proteinExistence type="predicted"/>
<feature type="domain" description="Saccharopine dehydrogenase NADP binding" evidence="1">
    <location>
        <begin position="3"/>
        <end position="123"/>
    </location>
</feature>
<dbReference type="InterPro" id="IPR036291">
    <property type="entry name" value="NAD(P)-bd_dom_sf"/>
</dbReference>
<reference evidence="3" key="1">
    <citation type="submission" date="2015-09" db="EMBL/GenBank/DDBJ databases">
        <authorList>
            <person name="Daims H."/>
        </authorList>
    </citation>
    <scope>NUCLEOTIDE SEQUENCE [LARGE SCALE GENOMIC DNA]</scope>
</reference>
<evidence type="ECO:0000313" key="2">
    <source>
        <dbReference type="EMBL" id="CUQ67057.1"/>
    </source>
</evidence>
<dbReference type="Gene3D" id="3.30.360.10">
    <property type="entry name" value="Dihydrodipicolinate Reductase, domain 2"/>
    <property type="match status" value="1"/>
</dbReference>
<protein>
    <submittedName>
        <fullName evidence="2">Putative Saccharopine dehydrogenase</fullName>
    </submittedName>
</protein>
<keyword evidence="3" id="KW-1185">Reference proteome</keyword>
<dbReference type="EMBL" id="LN885086">
    <property type="protein sequence ID" value="CUQ67057.1"/>
    <property type="molecule type" value="Genomic_DNA"/>
</dbReference>
<name>A0A0S4KRG9_9BACT</name>
<dbReference type="RefSeq" id="WP_082633709.1">
    <property type="nucleotide sequence ID" value="NZ_LN885086.1"/>
</dbReference>
<dbReference type="Pfam" id="PF03435">
    <property type="entry name" value="Sacchrp_dh_NADP"/>
    <property type="match status" value="1"/>
</dbReference>
<dbReference type="InterPro" id="IPR005097">
    <property type="entry name" value="Sacchrp_dh_NADP-bd"/>
</dbReference>
<gene>
    <name evidence="2" type="ORF">NITINOP_2085</name>
</gene>
<sequence length="384" mass="43187">MRIFVLGVGATGSYLVKLLLRQGHHVTCGDRDPERAHRFLGGTVPVAVERVNGRNRWSVIKASRGAQLIVNMLPSVCNRTVLRAALHVRAHYLDTAAHLTKSPFRAEQLQFTRRFIEKRRTAVITAGVAPGLTNLLAAAAADSLDAVETVRVRLYESTESEHPVSQWSAEVSFDEAVSRPRLYRDGRFLLGRRFGEREMFRFPAPIGSVPVMLAAQDEVVTLPHVIPLRSMDAKIGGSDVDRLRRWYRQGKLRKSRGLVSSRFPRMPTPGTVDRLIRRGILHDAHFAAAVVVEGVKAGRRMTIRWDAAMPSLSRLYRQGELRPPIAWAMARMASLFVKHFPRDLIGVHAPEALPQEIRRAILRDARARGFRLVKHVTVRARRPS</sequence>
<dbReference type="Proteomes" id="UP000066284">
    <property type="component" value="Chromosome 1"/>
</dbReference>
<evidence type="ECO:0000259" key="1">
    <source>
        <dbReference type="Pfam" id="PF03435"/>
    </source>
</evidence>
<dbReference type="PANTHER" id="PTHR43796">
    <property type="entry name" value="CARBOXYNORSPERMIDINE SYNTHASE"/>
    <property type="match status" value="1"/>
</dbReference>
<dbReference type="Gene3D" id="3.40.50.720">
    <property type="entry name" value="NAD(P)-binding Rossmann-like Domain"/>
    <property type="match status" value="1"/>
</dbReference>